<keyword evidence="2" id="KW-1133">Transmembrane helix</keyword>
<evidence type="ECO:0000259" key="3">
    <source>
        <dbReference type="PROSITE" id="PS50112"/>
    </source>
</evidence>
<feature type="transmembrane region" description="Helical" evidence="2">
    <location>
        <begin position="77"/>
        <end position="95"/>
    </location>
</feature>
<organism evidence="5 6">
    <name type="scientific">Rhodocytophaga rosea</name>
    <dbReference type="NCBI Taxonomy" id="2704465"/>
    <lineage>
        <taxon>Bacteria</taxon>
        <taxon>Pseudomonadati</taxon>
        <taxon>Bacteroidota</taxon>
        <taxon>Cytophagia</taxon>
        <taxon>Cytophagales</taxon>
        <taxon>Rhodocytophagaceae</taxon>
        <taxon>Rhodocytophaga</taxon>
    </lineage>
</organism>
<feature type="coiled-coil region" evidence="1">
    <location>
        <begin position="409"/>
        <end position="464"/>
    </location>
</feature>
<dbReference type="SUPFAM" id="SSF55781">
    <property type="entry name" value="GAF domain-like"/>
    <property type="match status" value="1"/>
</dbReference>
<accession>A0A6C0GUJ1</accession>
<keyword evidence="2" id="KW-0812">Transmembrane</keyword>
<dbReference type="PROSITE" id="PS50113">
    <property type="entry name" value="PAC"/>
    <property type="match status" value="1"/>
</dbReference>
<keyword evidence="6" id="KW-1185">Reference proteome</keyword>
<dbReference type="SUPFAM" id="SSF55785">
    <property type="entry name" value="PYP-like sensor domain (PAS domain)"/>
    <property type="match status" value="1"/>
</dbReference>
<dbReference type="NCBIfam" id="TIGR00229">
    <property type="entry name" value="sensory_box"/>
    <property type="match status" value="1"/>
</dbReference>
<dbReference type="RefSeq" id="WP_162447463.1">
    <property type="nucleotide sequence ID" value="NZ_CP048222.1"/>
</dbReference>
<dbReference type="Gene3D" id="3.30.450.20">
    <property type="entry name" value="PAS domain"/>
    <property type="match status" value="1"/>
</dbReference>
<evidence type="ECO:0000313" key="5">
    <source>
        <dbReference type="EMBL" id="QHT71527.1"/>
    </source>
</evidence>
<feature type="transmembrane region" description="Helical" evidence="2">
    <location>
        <begin position="29"/>
        <end position="48"/>
    </location>
</feature>
<evidence type="ECO:0000259" key="4">
    <source>
        <dbReference type="PROSITE" id="PS50113"/>
    </source>
</evidence>
<dbReference type="Gene3D" id="3.30.450.40">
    <property type="match status" value="1"/>
</dbReference>
<evidence type="ECO:0000256" key="2">
    <source>
        <dbReference type="SAM" id="Phobius"/>
    </source>
</evidence>
<dbReference type="InterPro" id="IPR000014">
    <property type="entry name" value="PAS"/>
</dbReference>
<dbReference type="PANTHER" id="PTHR24422:SF10">
    <property type="entry name" value="CHEMOTAXIS PROTEIN METHYLTRANSFERASE 2"/>
    <property type="match status" value="1"/>
</dbReference>
<feature type="domain" description="PAS" evidence="3">
    <location>
        <begin position="475"/>
        <end position="522"/>
    </location>
</feature>
<name>A0A6C0GUJ1_9BACT</name>
<dbReference type="CDD" id="cd00130">
    <property type="entry name" value="PAS"/>
    <property type="match status" value="1"/>
</dbReference>
<feature type="transmembrane region" description="Helical" evidence="2">
    <location>
        <begin position="54"/>
        <end position="72"/>
    </location>
</feature>
<sequence>MNATSTSRQASEKEIQPFIEEIRKQIDKVTEYFLIGYFIFGLLLSFFYDTYLMGIGVGGLCLFAFYFTKYILPASSLYQYVVSVTLAVFMAQFIYQMHGLFEMHFFAFLGAVLLIAYQEWKLQIPLILLIVLHHGSLAYLQYIGYSQVYFTQLDYMSLQAFVFHALLASAIVFVCGLWAYFLRKRTRENAINTLLLRKQLANTDRNIAFAEEISKGNLQINYAMQEGDELGKSLMNMQQSLLKASQKEEQEKFVNMGIADVGHILRNANTDMNALSIELIRKIVKYLGANQGGLFVWEENELVLRGCYAYDRVKYGKKSIKKGEGLLGQVLLEKDTLYMTDLPTNYIQITSGLGYATPRSLLIVPLKNNDEVVGAIEIASFEEIPAYKIGFMETIGAMIASSILTAQGNEQKAKLLEEFQAMNEQLRSQEEEMRQNMEELEATQEEMRRNEQAHLQEIGRLESEYQANTDQLQKKDLEISGVLSAVNSTLAMIEFDLKGTILTANERFLQVMGYSLEEITGKHHSMFVEKAYKGSNEYNTFWQDLTLGEAQLGDVKRITKHGMEVYLNASYTPVFDQQGQVSKIIKFAQVVNQEKEIMLAYQSQLQTITELNTMAQLHLPDNTVSNIFS</sequence>
<dbReference type="AlphaFoldDB" id="A0A6C0GUJ1"/>
<dbReference type="InterPro" id="IPR050903">
    <property type="entry name" value="Bact_Chemotaxis_MeTrfase"/>
</dbReference>
<keyword evidence="1" id="KW-0175">Coiled coil</keyword>
<evidence type="ECO:0000256" key="1">
    <source>
        <dbReference type="SAM" id="Coils"/>
    </source>
</evidence>
<gene>
    <name evidence="5" type="ORF">GXP67_35130</name>
</gene>
<dbReference type="InterPro" id="IPR000700">
    <property type="entry name" value="PAS-assoc_C"/>
</dbReference>
<feature type="domain" description="PAC" evidence="4">
    <location>
        <begin position="551"/>
        <end position="603"/>
    </location>
</feature>
<dbReference type="Pfam" id="PF08447">
    <property type="entry name" value="PAS_3"/>
    <property type="match status" value="1"/>
</dbReference>
<dbReference type="InterPro" id="IPR029016">
    <property type="entry name" value="GAF-like_dom_sf"/>
</dbReference>
<reference evidence="5 6" key="1">
    <citation type="submission" date="2020-01" db="EMBL/GenBank/DDBJ databases">
        <authorList>
            <person name="Kim M.K."/>
        </authorList>
    </citation>
    <scope>NUCLEOTIDE SEQUENCE [LARGE SCALE GENOMIC DNA]</scope>
    <source>
        <strain evidence="5 6">172606-1</strain>
    </source>
</reference>
<dbReference type="InterPro" id="IPR013655">
    <property type="entry name" value="PAS_fold_3"/>
</dbReference>
<feature type="transmembrane region" description="Helical" evidence="2">
    <location>
        <begin position="124"/>
        <end position="142"/>
    </location>
</feature>
<dbReference type="EMBL" id="CP048222">
    <property type="protein sequence ID" value="QHT71527.1"/>
    <property type="molecule type" value="Genomic_DNA"/>
</dbReference>
<protein>
    <submittedName>
        <fullName evidence="5">PAS domain S-box protein</fullName>
    </submittedName>
</protein>
<dbReference type="PANTHER" id="PTHR24422">
    <property type="entry name" value="CHEMOTAXIS PROTEIN METHYLTRANSFERASE"/>
    <property type="match status" value="1"/>
</dbReference>
<keyword evidence="2" id="KW-0472">Membrane</keyword>
<dbReference type="SMART" id="SM00065">
    <property type="entry name" value="GAF"/>
    <property type="match status" value="1"/>
</dbReference>
<evidence type="ECO:0000313" key="6">
    <source>
        <dbReference type="Proteomes" id="UP000480178"/>
    </source>
</evidence>
<dbReference type="PROSITE" id="PS50112">
    <property type="entry name" value="PAS"/>
    <property type="match status" value="1"/>
</dbReference>
<dbReference type="KEGG" id="rhoz:GXP67_35130"/>
<dbReference type="InterPro" id="IPR035965">
    <property type="entry name" value="PAS-like_dom_sf"/>
</dbReference>
<dbReference type="Pfam" id="PF13185">
    <property type="entry name" value="GAF_2"/>
    <property type="match status" value="1"/>
</dbReference>
<proteinExistence type="predicted"/>
<feature type="transmembrane region" description="Helical" evidence="2">
    <location>
        <begin position="101"/>
        <end position="117"/>
    </location>
</feature>
<dbReference type="InterPro" id="IPR003018">
    <property type="entry name" value="GAF"/>
</dbReference>
<dbReference type="Proteomes" id="UP000480178">
    <property type="component" value="Chromosome"/>
</dbReference>
<feature type="transmembrane region" description="Helical" evidence="2">
    <location>
        <begin position="162"/>
        <end position="182"/>
    </location>
</feature>